<dbReference type="AlphaFoldDB" id="F0Y1L3"/>
<evidence type="ECO:0000313" key="2">
    <source>
        <dbReference type="Proteomes" id="UP000002729"/>
    </source>
</evidence>
<dbReference type="InParanoid" id="F0Y1L3"/>
<organism evidence="2">
    <name type="scientific">Aureococcus anophagefferens</name>
    <name type="common">Harmful bloom alga</name>
    <dbReference type="NCBI Taxonomy" id="44056"/>
    <lineage>
        <taxon>Eukaryota</taxon>
        <taxon>Sar</taxon>
        <taxon>Stramenopiles</taxon>
        <taxon>Ochrophyta</taxon>
        <taxon>Pelagophyceae</taxon>
        <taxon>Pelagomonadales</taxon>
        <taxon>Pelagomonadaceae</taxon>
        <taxon>Aureococcus</taxon>
    </lineage>
</organism>
<dbReference type="RefSeq" id="XP_009034490.1">
    <property type="nucleotide sequence ID" value="XM_009036242.1"/>
</dbReference>
<protein>
    <submittedName>
        <fullName evidence="1">Uncharacterized protein</fullName>
    </submittedName>
</protein>
<dbReference type="EMBL" id="GL833123">
    <property type="protein sequence ID" value="EGB10917.1"/>
    <property type="molecule type" value="Genomic_DNA"/>
</dbReference>
<evidence type="ECO:0000313" key="1">
    <source>
        <dbReference type="EMBL" id="EGB10917.1"/>
    </source>
</evidence>
<keyword evidence="2" id="KW-1185">Reference proteome</keyword>
<accession>F0Y1L3</accession>
<sequence length="548" mass="59814">MEHAPELDAVSGLDAVVLGPEAPEDAARRALRVPTLEHHVADPDAYLELYERHSWARRRGHGPPMLEGRPFFHEREVDDWQRPMACSVVVRAGAARVLRRDGSGAASRWAWRPGPEDRWVVPTALLAARDPGPFDPAEDAEQPGGESVRCPCCREDLAPVLRQTSKPGDASPGLSLWRQLASYGAWCPGCRRGFAMRDAVVLDRPLLPYVSAYDLPRGHLLERPGATYVRFEDDRHRVPAGTRLLVCPEPVDARVLAEAGAGLCAGRGVAAAIFGPPGRRRGPGDADRAPARWREALALEAAADARRRDAQAATRAANAARAALRQARFVLCDANAESAVVAEFKAAVLAWTAALLERAAASPGAPDWKGLLGAAERAFDDRVRREFRGGKRVIQGKFAAWKFRSRLLVEWCAAADGPFELLERHTAARAARVLARRATRQRVVRAALPVRPAVAVADFLCGDARAIEVRVFAEHFLLGSFLHRKLASALGLLGARVTTFCTRLSAFASTYVAARPRVDFDGVLAKNKTTLSKRACAAVLRCDKRHRY</sequence>
<name>F0Y1L3_AURAN</name>
<dbReference type="GeneID" id="20223856"/>
<gene>
    <name evidence="1" type="ORF">AURANDRAFT_62367</name>
</gene>
<proteinExistence type="predicted"/>
<dbReference type="KEGG" id="aaf:AURANDRAFT_62367"/>
<reference evidence="1 2" key="1">
    <citation type="journal article" date="2011" name="Proc. Natl. Acad. Sci. U.S.A.">
        <title>Niche of harmful alga Aureococcus anophagefferens revealed through ecogenomics.</title>
        <authorList>
            <person name="Gobler C.J."/>
            <person name="Berry D.L."/>
            <person name="Dyhrman S.T."/>
            <person name="Wilhelm S.W."/>
            <person name="Salamov A."/>
            <person name="Lobanov A.V."/>
            <person name="Zhang Y."/>
            <person name="Collier J.L."/>
            <person name="Wurch L.L."/>
            <person name="Kustka A.B."/>
            <person name="Dill B.D."/>
            <person name="Shah M."/>
            <person name="VerBerkmoes N.C."/>
            <person name="Kuo A."/>
            <person name="Terry A."/>
            <person name="Pangilinan J."/>
            <person name="Lindquist E.A."/>
            <person name="Lucas S."/>
            <person name="Paulsen I.T."/>
            <person name="Hattenrath-Lehmann T.K."/>
            <person name="Talmage S.C."/>
            <person name="Walker E.A."/>
            <person name="Koch F."/>
            <person name="Burson A.M."/>
            <person name="Marcoval M.A."/>
            <person name="Tang Y.Z."/>
            <person name="Lecleir G.R."/>
            <person name="Coyne K.J."/>
            <person name="Berg G.M."/>
            <person name="Bertrand E.M."/>
            <person name="Saito M.A."/>
            <person name="Gladyshev V.N."/>
            <person name="Grigoriev I.V."/>
        </authorList>
    </citation>
    <scope>NUCLEOTIDE SEQUENCE [LARGE SCALE GENOMIC DNA]</scope>
    <source>
        <strain evidence="2">CCMP 1984</strain>
    </source>
</reference>
<dbReference type="Proteomes" id="UP000002729">
    <property type="component" value="Unassembled WGS sequence"/>
</dbReference>